<dbReference type="InterPro" id="IPR002347">
    <property type="entry name" value="SDR_fam"/>
</dbReference>
<dbReference type="EMBL" id="BAABEP010000030">
    <property type="protein sequence ID" value="GAA3739672.1"/>
    <property type="molecule type" value="Genomic_DNA"/>
</dbReference>
<dbReference type="RefSeq" id="WP_345649404.1">
    <property type="nucleotide sequence ID" value="NZ_BAABEP010000030.1"/>
</dbReference>
<dbReference type="Pfam" id="PF13561">
    <property type="entry name" value="adh_short_C2"/>
    <property type="match status" value="1"/>
</dbReference>
<comment type="similarity">
    <text evidence="1">Belongs to the short-chain dehydrogenases/reductases (SDR) family.</text>
</comment>
<dbReference type="PANTHER" id="PTHR42879:SF6">
    <property type="entry name" value="NADPH-DEPENDENT REDUCTASE BACG"/>
    <property type="match status" value="1"/>
</dbReference>
<dbReference type="Gene3D" id="3.40.50.720">
    <property type="entry name" value="NAD(P)-binding Rossmann-like Domain"/>
    <property type="match status" value="1"/>
</dbReference>
<evidence type="ECO:0000256" key="1">
    <source>
        <dbReference type="ARBA" id="ARBA00006484"/>
    </source>
</evidence>
<dbReference type="PANTHER" id="PTHR42879">
    <property type="entry name" value="3-OXOACYL-(ACYL-CARRIER-PROTEIN) REDUCTASE"/>
    <property type="match status" value="1"/>
</dbReference>
<keyword evidence="3" id="KW-1185">Reference proteome</keyword>
<dbReference type="SUPFAM" id="SSF51735">
    <property type="entry name" value="NAD(P)-binding Rossmann-fold domains"/>
    <property type="match status" value="1"/>
</dbReference>
<comment type="caution">
    <text evidence="2">The sequence shown here is derived from an EMBL/GenBank/DDBJ whole genome shotgun (WGS) entry which is preliminary data.</text>
</comment>
<sequence>MDLQLTGRRALVTGGSRGIGFAVGRALAREGAAVALVARDAAVVKERAAALAEETGATVVGIAADTGDDASVAAMADEAARLLGGVDILVNNAAKASPGAFPEDALEEQINVKVRGYLRTVRALAPGMAERGWGRVVNIAGLAARSSGSVVGSVRNAAVAAMSKNLADELGPQGVNVTVVHPGMTRTETQIGVIATRAADRGVPVEQVERELAASVSIGRIVEPDEVAAVVAFLASPLSVALNGDPIVPSGGARGAIHY</sequence>
<dbReference type="Proteomes" id="UP001499884">
    <property type="component" value="Unassembled WGS sequence"/>
</dbReference>
<dbReference type="PRINTS" id="PR00081">
    <property type="entry name" value="GDHRDH"/>
</dbReference>
<evidence type="ECO:0000313" key="3">
    <source>
        <dbReference type="Proteomes" id="UP001499884"/>
    </source>
</evidence>
<name>A0ABP7FHF5_9ACTN</name>
<protein>
    <submittedName>
        <fullName evidence="2">SDR family oxidoreductase</fullName>
    </submittedName>
</protein>
<organism evidence="2 3">
    <name type="scientific">Streptomyces tremellae</name>
    <dbReference type="NCBI Taxonomy" id="1124239"/>
    <lineage>
        <taxon>Bacteria</taxon>
        <taxon>Bacillati</taxon>
        <taxon>Actinomycetota</taxon>
        <taxon>Actinomycetes</taxon>
        <taxon>Kitasatosporales</taxon>
        <taxon>Streptomycetaceae</taxon>
        <taxon>Streptomyces</taxon>
    </lineage>
</organism>
<dbReference type="InterPro" id="IPR050259">
    <property type="entry name" value="SDR"/>
</dbReference>
<gene>
    <name evidence="2" type="ORF">GCM10023082_40940</name>
</gene>
<dbReference type="PRINTS" id="PR00080">
    <property type="entry name" value="SDRFAMILY"/>
</dbReference>
<proteinExistence type="inferred from homology"/>
<evidence type="ECO:0000313" key="2">
    <source>
        <dbReference type="EMBL" id="GAA3739672.1"/>
    </source>
</evidence>
<reference evidence="3" key="1">
    <citation type="journal article" date="2019" name="Int. J. Syst. Evol. Microbiol.">
        <title>The Global Catalogue of Microorganisms (GCM) 10K type strain sequencing project: providing services to taxonomists for standard genome sequencing and annotation.</title>
        <authorList>
            <consortium name="The Broad Institute Genomics Platform"/>
            <consortium name="The Broad Institute Genome Sequencing Center for Infectious Disease"/>
            <person name="Wu L."/>
            <person name="Ma J."/>
        </authorList>
    </citation>
    <scope>NUCLEOTIDE SEQUENCE [LARGE SCALE GENOMIC DNA]</scope>
    <source>
        <strain evidence="3">JCM 30846</strain>
    </source>
</reference>
<accession>A0ABP7FHF5</accession>
<dbReference type="InterPro" id="IPR036291">
    <property type="entry name" value="NAD(P)-bd_dom_sf"/>
</dbReference>